<dbReference type="InterPro" id="IPR005064">
    <property type="entry name" value="BUG"/>
</dbReference>
<evidence type="ECO:0000313" key="3">
    <source>
        <dbReference type="Proteomes" id="UP001196870"/>
    </source>
</evidence>
<reference evidence="3" key="1">
    <citation type="journal article" date="2021" name="Syst. Appl. Microbiol.">
        <title>Roseomonas hellenica sp. nov., isolated from roots of wild-growing Alkanna tinctoria.</title>
        <authorList>
            <person name="Rat A."/>
            <person name="Naranjo H.D."/>
            <person name="Lebbe L."/>
            <person name="Cnockaert M."/>
            <person name="Krigas N."/>
            <person name="Grigoriadou K."/>
            <person name="Maloupa E."/>
            <person name="Willems A."/>
        </authorList>
    </citation>
    <scope>NUCLEOTIDE SEQUENCE [LARGE SCALE GENOMIC DNA]</scope>
    <source>
        <strain evidence="3">LMG 31523</strain>
    </source>
</reference>
<dbReference type="PIRSF" id="PIRSF017082">
    <property type="entry name" value="YflP"/>
    <property type="match status" value="1"/>
</dbReference>
<dbReference type="PANTHER" id="PTHR42928">
    <property type="entry name" value="TRICARBOXYLATE-BINDING PROTEIN"/>
    <property type="match status" value="1"/>
</dbReference>
<dbReference type="Gene3D" id="3.40.190.150">
    <property type="entry name" value="Bordetella uptake gene, domain 1"/>
    <property type="match status" value="1"/>
</dbReference>
<dbReference type="Gene3D" id="3.40.190.10">
    <property type="entry name" value="Periplasmic binding protein-like II"/>
    <property type="match status" value="1"/>
</dbReference>
<sequence length="325" mass="34404">MNSISRRGVLGAALAAPFVSRIAAAQADWPTRPIRFVCPFTAGGGGDTSARALAARASEILGQNIIIENRTGGNAVVAANSVLQAPRDGYSYLVDAANQLTNPVLVRDLSFDYRTAFVPITMTARFPQVVAVRQDFPARDIKEFVDHVRARPGAVSCGTPPAAGAGHLALELLQQRAGIRLLHAPYRGGADAARDITGGQLDSVILTSSTIRGPVQAGKARVLAMTSAERSPAYPEAPTLAESAFPGFEMDDWNGLFAPEGAPTGMFAKLHDALAQAARDPTVQSRMAPLGTVLVINETQAFKDWMSRQRTIVEGVIRDSGMTLG</sequence>
<dbReference type="CDD" id="cd07012">
    <property type="entry name" value="PBP2_Bug_TTT"/>
    <property type="match status" value="1"/>
</dbReference>
<dbReference type="PANTHER" id="PTHR42928:SF5">
    <property type="entry name" value="BLR1237 PROTEIN"/>
    <property type="match status" value="1"/>
</dbReference>
<keyword evidence="3" id="KW-1185">Reference proteome</keyword>
<evidence type="ECO:0000313" key="2">
    <source>
        <dbReference type="EMBL" id="MBR0667220.1"/>
    </source>
</evidence>
<comment type="similarity">
    <text evidence="1">Belongs to the UPF0065 (bug) family.</text>
</comment>
<proteinExistence type="inferred from homology"/>
<organism evidence="2 3">
    <name type="scientific">Plastoroseomonas hellenica</name>
    <dbReference type="NCBI Taxonomy" id="2687306"/>
    <lineage>
        <taxon>Bacteria</taxon>
        <taxon>Pseudomonadati</taxon>
        <taxon>Pseudomonadota</taxon>
        <taxon>Alphaproteobacteria</taxon>
        <taxon>Acetobacterales</taxon>
        <taxon>Acetobacteraceae</taxon>
        <taxon>Plastoroseomonas</taxon>
    </lineage>
</organism>
<dbReference type="EMBL" id="JAAGBB010000031">
    <property type="protein sequence ID" value="MBR0667220.1"/>
    <property type="molecule type" value="Genomic_DNA"/>
</dbReference>
<dbReference type="RefSeq" id="WP_211854998.1">
    <property type="nucleotide sequence ID" value="NZ_JAAGBB010000031.1"/>
</dbReference>
<protein>
    <submittedName>
        <fullName evidence="2">Tripartite tricarboxylate transporter substrate binding protein</fullName>
    </submittedName>
</protein>
<name>A0ABS5F3T9_9PROT</name>
<gene>
    <name evidence="2" type="ORF">GXW71_22875</name>
</gene>
<comment type="caution">
    <text evidence="2">The sequence shown here is derived from an EMBL/GenBank/DDBJ whole genome shotgun (WGS) entry which is preliminary data.</text>
</comment>
<dbReference type="Pfam" id="PF03401">
    <property type="entry name" value="TctC"/>
    <property type="match status" value="1"/>
</dbReference>
<dbReference type="InterPro" id="IPR042100">
    <property type="entry name" value="Bug_dom1"/>
</dbReference>
<accession>A0ABS5F3T9</accession>
<dbReference type="SUPFAM" id="SSF53850">
    <property type="entry name" value="Periplasmic binding protein-like II"/>
    <property type="match status" value="1"/>
</dbReference>
<evidence type="ECO:0000256" key="1">
    <source>
        <dbReference type="ARBA" id="ARBA00006987"/>
    </source>
</evidence>
<dbReference type="Proteomes" id="UP001196870">
    <property type="component" value="Unassembled WGS sequence"/>
</dbReference>